<proteinExistence type="predicted"/>
<dbReference type="EMBL" id="KE346391">
    <property type="protein sequence ID" value="KJE98335.1"/>
    <property type="molecule type" value="Genomic_DNA"/>
</dbReference>
<dbReference type="InParanoid" id="A0A0D2WY65"/>
<evidence type="ECO:0000313" key="2">
    <source>
        <dbReference type="EMBL" id="KJE98335.1"/>
    </source>
</evidence>
<dbReference type="Proteomes" id="UP000008743">
    <property type="component" value="Unassembled WGS sequence"/>
</dbReference>
<name>A0A0D2WY65_CAPO3</name>
<protein>
    <submittedName>
        <fullName evidence="2">Uncharacterized protein</fullName>
    </submittedName>
</protein>
<evidence type="ECO:0000313" key="3">
    <source>
        <dbReference type="Proteomes" id="UP000008743"/>
    </source>
</evidence>
<gene>
    <name evidence="2" type="ORF">CAOG_010210</name>
</gene>
<feature type="compositionally biased region" description="Acidic residues" evidence="1">
    <location>
        <begin position="38"/>
        <end position="47"/>
    </location>
</feature>
<feature type="region of interest" description="Disordered" evidence="1">
    <location>
        <begin position="37"/>
        <end position="62"/>
    </location>
</feature>
<organism evidence="2 3">
    <name type="scientific">Capsaspora owczarzaki (strain ATCC 30864)</name>
    <dbReference type="NCBI Taxonomy" id="595528"/>
    <lineage>
        <taxon>Eukaryota</taxon>
        <taxon>Filasterea</taxon>
        <taxon>Capsaspora</taxon>
    </lineage>
</organism>
<dbReference type="AlphaFoldDB" id="A0A0D2WY65"/>
<reference evidence="3" key="1">
    <citation type="submission" date="2011-02" db="EMBL/GenBank/DDBJ databases">
        <title>The Genome Sequence of Capsaspora owczarzaki ATCC 30864.</title>
        <authorList>
            <person name="Russ C."/>
            <person name="Cuomo C."/>
            <person name="Burger G."/>
            <person name="Gray M.W."/>
            <person name="Holland P.W.H."/>
            <person name="King N."/>
            <person name="Lang F.B.F."/>
            <person name="Roger A.J."/>
            <person name="Ruiz-Trillo I."/>
            <person name="Young S.K."/>
            <person name="Zeng Q."/>
            <person name="Gargeya S."/>
            <person name="Alvarado L."/>
            <person name="Berlin A."/>
            <person name="Chapman S.B."/>
            <person name="Chen Z."/>
            <person name="Freedman E."/>
            <person name="Gellesch M."/>
            <person name="Goldberg J."/>
            <person name="Griggs A."/>
            <person name="Gujja S."/>
            <person name="Heilman E."/>
            <person name="Heiman D."/>
            <person name="Howarth C."/>
            <person name="Mehta T."/>
            <person name="Neiman D."/>
            <person name="Pearson M."/>
            <person name="Roberts A."/>
            <person name="Saif S."/>
            <person name="Shea T."/>
            <person name="Shenoy N."/>
            <person name="Sisk P."/>
            <person name="Stolte C."/>
            <person name="Sykes S."/>
            <person name="White J."/>
            <person name="Yandava C."/>
            <person name="Haas B."/>
            <person name="Nusbaum C."/>
            <person name="Birren B."/>
        </authorList>
    </citation>
    <scope>NUCLEOTIDE SEQUENCE</scope>
    <source>
        <strain evidence="3">ATCC 30864</strain>
    </source>
</reference>
<evidence type="ECO:0000256" key="1">
    <source>
        <dbReference type="SAM" id="MobiDB-lite"/>
    </source>
</evidence>
<keyword evidence="3" id="KW-1185">Reference proteome</keyword>
<feature type="region of interest" description="Disordered" evidence="1">
    <location>
        <begin position="1"/>
        <end position="24"/>
    </location>
</feature>
<accession>A0A0D2WY65</accession>
<sequence length="62" mass="6546">MARNCRDTSRPVAHSGAGGSGAHHVKLEAAGLALPEVTEPDVLDNDEGWWHTATRSAGSEEH</sequence>
<feature type="compositionally biased region" description="Polar residues" evidence="1">
    <location>
        <begin position="53"/>
        <end position="62"/>
    </location>
</feature>